<accession>A0A7C2B8U5</accession>
<protein>
    <submittedName>
        <fullName evidence="1">Uncharacterized protein</fullName>
    </submittedName>
</protein>
<dbReference type="AlphaFoldDB" id="A0A7C2B8U5"/>
<evidence type="ECO:0000313" key="1">
    <source>
        <dbReference type="EMBL" id="HEF25155.1"/>
    </source>
</evidence>
<name>A0A7C2B8U5_9PSED</name>
<organism evidence="1">
    <name type="scientific">Pseudomonas graminis</name>
    <dbReference type="NCBI Taxonomy" id="158627"/>
    <lineage>
        <taxon>Bacteria</taxon>
        <taxon>Pseudomonadati</taxon>
        <taxon>Pseudomonadota</taxon>
        <taxon>Gammaproteobacteria</taxon>
        <taxon>Pseudomonadales</taxon>
        <taxon>Pseudomonadaceae</taxon>
        <taxon>Pseudomonas</taxon>
    </lineage>
</organism>
<reference evidence="1" key="1">
    <citation type="journal article" date="2020" name="mSystems">
        <title>Genome- and Community-Level Interaction Insights into Carbon Utilization and Element Cycling Functions of Hydrothermarchaeota in Hydrothermal Sediment.</title>
        <authorList>
            <person name="Zhou Z."/>
            <person name="Liu Y."/>
            <person name="Xu W."/>
            <person name="Pan J."/>
            <person name="Luo Z.H."/>
            <person name="Li M."/>
        </authorList>
    </citation>
    <scope>NUCLEOTIDE SEQUENCE [LARGE SCALE GENOMIC DNA]</scope>
    <source>
        <strain evidence="1">SpSt-200</strain>
    </source>
</reference>
<sequence>MIISKCDKQTTRPRFARIPSFKANRDCVFLFANWQAAQVTDRVEVNVIEFAIEVIAKRYNRLSRMKASQLFLLRNALA</sequence>
<comment type="caution">
    <text evidence="1">The sequence shown here is derived from an EMBL/GenBank/DDBJ whole genome shotgun (WGS) entry which is preliminary data.</text>
</comment>
<proteinExistence type="predicted"/>
<gene>
    <name evidence="1" type="ORF">ENP23_05215</name>
</gene>
<dbReference type="EMBL" id="DSIN01000015">
    <property type="protein sequence ID" value="HEF25155.1"/>
    <property type="molecule type" value="Genomic_DNA"/>
</dbReference>